<keyword evidence="1" id="KW-0812">Transmembrane</keyword>
<dbReference type="KEGG" id="jeo:JMA_09070"/>
<keyword evidence="1" id="KW-1133">Transmembrane helix</keyword>
<name>A0A0B5AQ59_9BACL</name>
<dbReference type="HOGENOM" id="CLU_2973383_0_0_9"/>
<dbReference type="BioCyc" id="JESP1508404:G14D9-10139-MONOMER"/>
<protein>
    <submittedName>
        <fullName evidence="2">Uncharacterized protein</fullName>
    </submittedName>
</protein>
<evidence type="ECO:0000313" key="2">
    <source>
        <dbReference type="EMBL" id="AJD90224.1"/>
    </source>
</evidence>
<feature type="transmembrane region" description="Helical" evidence="1">
    <location>
        <begin position="12"/>
        <end position="30"/>
    </location>
</feature>
<keyword evidence="3" id="KW-1185">Reference proteome</keyword>
<dbReference type="AlphaFoldDB" id="A0A0B5AQ59"/>
<keyword evidence="1" id="KW-0472">Membrane</keyword>
<reference evidence="2 3" key="1">
    <citation type="submission" date="2014-08" db="EMBL/GenBank/DDBJ databases">
        <title>Complete genome of a marine bacteria Jeotgalibacillus malaysiensis.</title>
        <authorList>
            <person name="Yaakop A.S."/>
            <person name="Chan K.-G."/>
            <person name="Goh K.M."/>
        </authorList>
    </citation>
    <scope>NUCLEOTIDE SEQUENCE [LARGE SCALE GENOMIC DNA]</scope>
    <source>
        <strain evidence="2 3">D5</strain>
    </source>
</reference>
<evidence type="ECO:0000256" key="1">
    <source>
        <dbReference type="SAM" id="Phobius"/>
    </source>
</evidence>
<organism evidence="2 3">
    <name type="scientific">Jeotgalibacillus malaysiensis</name>
    <dbReference type="NCBI Taxonomy" id="1508404"/>
    <lineage>
        <taxon>Bacteria</taxon>
        <taxon>Bacillati</taxon>
        <taxon>Bacillota</taxon>
        <taxon>Bacilli</taxon>
        <taxon>Bacillales</taxon>
        <taxon>Caryophanaceae</taxon>
        <taxon>Jeotgalibacillus</taxon>
    </lineage>
</organism>
<evidence type="ECO:0000313" key="3">
    <source>
        <dbReference type="Proteomes" id="UP000031449"/>
    </source>
</evidence>
<sequence length="58" mass="6339">MKADSRILEVTKVLSLVVIAISSVFIAFSLTQSMTLLEVIGDNLNGINTVLFDLLNKE</sequence>
<dbReference type="EMBL" id="CP009416">
    <property type="protein sequence ID" value="AJD90224.1"/>
    <property type="molecule type" value="Genomic_DNA"/>
</dbReference>
<gene>
    <name evidence="2" type="ORF">JMA_09070</name>
</gene>
<accession>A0A0B5AQ59</accession>
<proteinExistence type="predicted"/>
<dbReference type="Proteomes" id="UP000031449">
    <property type="component" value="Chromosome"/>
</dbReference>